<dbReference type="SMART" id="SM00112">
    <property type="entry name" value="CA"/>
    <property type="match status" value="11"/>
</dbReference>
<keyword evidence="6 11" id="KW-1133">Transmembrane helix</keyword>
<evidence type="ECO:0000259" key="12">
    <source>
        <dbReference type="PROSITE" id="PS50268"/>
    </source>
</evidence>
<dbReference type="Pfam" id="PF00028">
    <property type="entry name" value="Cadherin"/>
    <property type="match status" value="10"/>
</dbReference>
<keyword evidence="5 9" id="KW-0106">Calcium</keyword>
<keyword evidence="14" id="KW-1185">Reference proteome</keyword>
<dbReference type="PANTHER" id="PTHR24028">
    <property type="entry name" value="CADHERIN-87A"/>
    <property type="match status" value="1"/>
</dbReference>
<evidence type="ECO:0000256" key="1">
    <source>
        <dbReference type="ARBA" id="ARBA00004251"/>
    </source>
</evidence>
<organism evidence="13 14">
    <name type="scientific">Microctonus aethiopoides</name>
    <dbReference type="NCBI Taxonomy" id="144406"/>
    <lineage>
        <taxon>Eukaryota</taxon>
        <taxon>Metazoa</taxon>
        <taxon>Ecdysozoa</taxon>
        <taxon>Arthropoda</taxon>
        <taxon>Hexapoda</taxon>
        <taxon>Insecta</taxon>
        <taxon>Pterygota</taxon>
        <taxon>Neoptera</taxon>
        <taxon>Endopterygota</taxon>
        <taxon>Hymenoptera</taxon>
        <taxon>Apocrita</taxon>
        <taxon>Ichneumonoidea</taxon>
        <taxon>Braconidae</taxon>
        <taxon>Euphorinae</taxon>
        <taxon>Microctonus</taxon>
    </lineage>
</organism>
<dbReference type="PANTHER" id="PTHR24028:SF328">
    <property type="entry name" value="CADHERIN-3"/>
    <property type="match status" value="1"/>
</dbReference>
<feature type="domain" description="Cadherin" evidence="12">
    <location>
        <begin position="692"/>
        <end position="814"/>
    </location>
</feature>
<feature type="domain" description="Cadherin" evidence="12">
    <location>
        <begin position="46"/>
        <end position="156"/>
    </location>
</feature>
<feature type="domain" description="Cadherin" evidence="12">
    <location>
        <begin position="1423"/>
        <end position="1536"/>
    </location>
</feature>
<dbReference type="FunFam" id="2.60.40.60:FF:000266">
    <property type="entry name" value="Cadherin 23"/>
    <property type="match status" value="1"/>
</dbReference>
<dbReference type="Gene3D" id="2.60.40.60">
    <property type="entry name" value="Cadherins"/>
    <property type="match status" value="13"/>
</dbReference>
<dbReference type="PRINTS" id="PR00205">
    <property type="entry name" value="CADHERIN"/>
</dbReference>
<feature type="domain" description="Cadherin" evidence="12">
    <location>
        <begin position="157"/>
        <end position="266"/>
    </location>
</feature>
<feature type="domain" description="Cadherin" evidence="12">
    <location>
        <begin position="267"/>
        <end position="384"/>
    </location>
</feature>
<dbReference type="CDD" id="cd11304">
    <property type="entry name" value="Cadherin_repeat"/>
    <property type="match status" value="12"/>
</dbReference>
<feature type="domain" description="Cadherin" evidence="12">
    <location>
        <begin position="958"/>
        <end position="1061"/>
    </location>
</feature>
<feature type="domain" description="Cadherin" evidence="12">
    <location>
        <begin position="496"/>
        <end position="608"/>
    </location>
</feature>
<keyword evidence="2 11" id="KW-0812">Transmembrane</keyword>
<proteinExistence type="predicted"/>
<keyword evidence="8" id="KW-0325">Glycoprotein</keyword>
<dbReference type="GO" id="GO:0005886">
    <property type="term" value="C:plasma membrane"/>
    <property type="evidence" value="ECO:0007669"/>
    <property type="project" value="UniProtKB-SubCell"/>
</dbReference>
<dbReference type="InterPro" id="IPR020894">
    <property type="entry name" value="Cadherin_CS"/>
</dbReference>
<evidence type="ECO:0000256" key="5">
    <source>
        <dbReference type="ARBA" id="ARBA00022837"/>
    </source>
</evidence>
<dbReference type="GO" id="GO:0007156">
    <property type="term" value="P:homophilic cell adhesion via plasma membrane adhesion molecules"/>
    <property type="evidence" value="ECO:0007669"/>
    <property type="project" value="InterPro"/>
</dbReference>
<sequence length="1857" mass="208088">MQTAERRMKPPHFPENFTIKYATLILFVIFVSFINYSTACQFYPVGEYLKFVRIPENQSLGAEVLSLEVHPRSHLTIMPVDKDEDARYFAYKDINSTHVSVILAQSLEDLVDSDVPRNLLKFRFVCDYSDGVNFLTSSHLSVTVYVEDVNDHAPQFIGAPYEVSVDEYASPGTTIFREIYAIDGDKPNTPNSDVHYAIVKGNEDGKFSLESSHRTALIVRKPLDYDTGDRQFSLVIAATDRGTPVKSSNTTVIVNVRDNDDLGPKFTQDIYRGRIHESYPLQRGLIHKEIFLDVPIHAHDQDRDINTPVKYTIVSGNERGLFKIDSKNGTLFLERSIDLDAENSLQNNSFILQIHATQVDNPLKYSIARIHIEILDLNDNLPEFEVDFYNISIVENLPNGFSVLQVVAHDKDQGENSEFNYQLNDPTGAFAVDSNSGWLTVNDERILDREQRSSIRMKVIAVEKTPSVITSFNSSSSVEVEITLLDANDNNPIFIPTNIYEFITETNAKIGSILGQVQAIDNDLGRNGMVRYGLQQTGNITLRHVPFAVDPRTGVVTVTESPIIVGRHAIFVEATDQPANPSEKRFSLAVVTVDVFQPDDNAKLMPDFVGSPYEFWVGANVAVGTSVGQIRINEAAEKRNDILYDLLHSYHEGVPFAVEEQTGTITVIAEIEKYPRRSYEFEGVVTNDKDLTIVTNVSIHVVDPNDKLDIFTKGTTRAPMVFHAKENIPGAFIGQVLPRNGTNTTRNVRFLIANQRDVSDIAITEDGDLYTVRGLDREMRQNYSITVIAETTRGLGIFQVTIVVDDVNDNPPIFDAESYEGHLAENSLTGTEVKLNKKISIYDADDTTNKNFSLTLEGEGNELFVVDSHTGRVFFIGKGHRALDREEKSVYTLRIIASDQINSKSNATLIITIDDINDNAPTFVQMIVSPDYGIVVSKDENDRKILKDNDDRSPVLFVPENVTIGTVIIRLLAEDKDTLDNAKITYSIVNETIYSPYLKSSSDSRPYFIVNSRSGALSIARSLPVGRKIHLDVIASDRDNLTDHVMVKMNIVDVNDHSPVFTKSWYSFDVAEGVYTHYEIGKIVADDIDTDNNGLVSYRVNYTPLLLKSSSNVTIEIGKDTGILTITGNLDRETQNIYKIIVTAYDNGVVPLSSTVNVEINVLDINDNSPEFYGFVDEQYVNGTLIPIYYASVGEDIPIGTVVHRVYANDSDFIGNGNGLILFNLPQTLGEKQYFTIDNKDGVISTVDKLDYESQELYNITIIASDLGSPSLTSTAMLFLRILDIDEPHENIDDKPVFQHRYYEVEVEENSIAPIKLLQLNVSDAYVSQTMRYEIVSNNSEILDLFRINTENGMLMLMKSVDREYKDHYEFKVKVDRIKVGRGITTMIYPIDTTRLGGLGINEAKIVVRVKDINDNAPRFKSKGRPFLAAIPASINYGHKIIEVEAFDPDEGINGEVRYQILGRENDQRFAIDPLSGQVRAVGSFARDAGRVFGFDVKATDCRDSENGRSSIANVFVYVVDDNKQVVMVMGRKPMEIEDQVDDIARALKNVTGLDVRVRKLEPHIEKNLIDTTSTDVYLYAVDPDLNVMVDMDSLHNVFRKKKSQIKGELERYRVLEIAGNTPRRSSQRYLLSTLEVGVVVLGCVVFVGALVTVLCVVCVRRNKRRGRSGKLGTSAMSMYPPVGFALAEPTTTLGKPTLFPTYVDGLHYDPESFAGETRRLSICDHEPGCIHHHHHSGYEDSLKSLHRSNVSNDVSPRGQRELGAGEKHPTTSTRGRHRFHSFSNAESIYARDTSLSREMRHRTNTEKRNLQRDKTLPELHVSRTMIRGNTNKADGAISQSMTRLHGATGSCHSLFW</sequence>
<gene>
    <name evidence="13" type="ORF">PV328_011171</name>
</gene>
<dbReference type="PROSITE" id="PS00232">
    <property type="entry name" value="CADHERIN_1"/>
    <property type="match status" value="6"/>
</dbReference>
<dbReference type="InterPro" id="IPR015919">
    <property type="entry name" value="Cadherin-like_sf"/>
</dbReference>
<comment type="caution">
    <text evidence="13">The sequence shown here is derived from an EMBL/GenBank/DDBJ whole genome shotgun (WGS) entry which is preliminary data.</text>
</comment>
<feature type="transmembrane region" description="Helical" evidence="11">
    <location>
        <begin position="1637"/>
        <end position="1660"/>
    </location>
</feature>
<evidence type="ECO:0000313" key="14">
    <source>
        <dbReference type="Proteomes" id="UP001168990"/>
    </source>
</evidence>
<dbReference type="PROSITE" id="PS50268">
    <property type="entry name" value="CADHERIN_2"/>
    <property type="match status" value="12"/>
</dbReference>
<comment type="subcellular location">
    <subcellularLocation>
        <location evidence="1">Cell membrane</location>
        <topology evidence="1">Single-pass type I membrane protein</topology>
    </subcellularLocation>
</comment>
<feature type="compositionally biased region" description="Basic and acidic residues" evidence="10">
    <location>
        <begin position="1759"/>
        <end position="1770"/>
    </location>
</feature>
<dbReference type="GO" id="GO:0005509">
    <property type="term" value="F:calcium ion binding"/>
    <property type="evidence" value="ECO:0007669"/>
    <property type="project" value="UniProtKB-UniRule"/>
</dbReference>
<evidence type="ECO:0000256" key="3">
    <source>
        <dbReference type="ARBA" id="ARBA00022729"/>
    </source>
</evidence>
<dbReference type="GO" id="GO:0008104">
    <property type="term" value="P:intracellular protein localization"/>
    <property type="evidence" value="ECO:0007669"/>
    <property type="project" value="UniProtKB-ARBA"/>
</dbReference>
<evidence type="ECO:0000256" key="9">
    <source>
        <dbReference type="PROSITE-ProRule" id="PRU00043"/>
    </source>
</evidence>
<feature type="domain" description="Cadherin" evidence="12">
    <location>
        <begin position="385"/>
        <end position="494"/>
    </location>
</feature>
<evidence type="ECO:0000256" key="6">
    <source>
        <dbReference type="ARBA" id="ARBA00022989"/>
    </source>
</evidence>
<dbReference type="InterPro" id="IPR050174">
    <property type="entry name" value="Protocadherin/Cadherin-CA"/>
</dbReference>
<feature type="domain" description="Cadherin" evidence="12">
    <location>
        <begin position="1062"/>
        <end position="1172"/>
    </location>
</feature>
<accession>A0AA39ETB4</accession>
<keyword evidence="4" id="KW-0677">Repeat</keyword>
<feature type="region of interest" description="Disordered" evidence="10">
    <location>
        <begin position="1749"/>
        <end position="1778"/>
    </location>
</feature>
<evidence type="ECO:0000256" key="11">
    <source>
        <dbReference type="SAM" id="Phobius"/>
    </source>
</evidence>
<reference evidence="13" key="2">
    <citation type="submission" date="2023-03" db="EMBL/GenBank/DDBJ databases">
        <authorList>
            <person name="Inwood S.N."/>
            <person name="Skelly J.G."/>
            <person name="Guhlin J."/>
            <person name="Harrop T.W.R."/>
            <person name="Goldson S.G."/>
            <person name="Dearden P.K."/>
        </authorList>
    </citation>
    <scope>NUCLEOTIDE SEQUENCE</scope>
    <source>
        <strain evidence="13">Irish</strain>
        <tissue evidence="13">Whole body</tissue>
    </source>
</reference>
<dbReference type="GO" id="GO:0001736">
    <property type="term" value="P:establishment of planar polarity"/>
    <property type="evidence" value="ECO:0007669"/>
    <property type="project" value="UniProtKB-ARBA"/>
</dbReference>
<keyword evidence="7 11" id="KW-0472">Membrane</keyword>
<evidence type="ECO:0000256" key="8">
    <source>
        <dbReference type="ARBA" id="ARBA00023180"/>
    </source>
</evidence>
<evidence type="ECO:0000256" key="4">
    <source>
        <dbReference type="ARBA" id="ARBA00022737"/>
    </source>
</evidence>
<dbReference type="FunFam" id="2.60.40.60:FF:000033">
    <property type="entry name" value="FAT atypical cadherin 1"/>
    <property type="match status" value="1"/>
</dbReference>
<dbReference type="GO" id="GO:0007163">
    <property type="term" value="P:establishment or maintenance of cell polarity"/>
    <property type="evidence" value="ECO:0007669"/>
    <property type="project" value="UniProtKB-ARBA"/>
</dbReference>
<keyword evidence="3" id="KW-0732">Signal</keyword>
<feature type="domain" description="Cadherin" evidence="12">
    <location>
        <begin position="1185"/>
        <end position="1298"/>
    </location>
</feature>
<dbReference type="EMBL" id="JAQQBS010001425">
    <property type="protein sequence ID" value="KAK0157427.1"/>
    <property type="molecule type" value="Genomic_DNA"/>
</dbReference>
<evidence type="ECO:0000256" key="7">
    <source>
        <dbReference type="ARBA" id="ARBA00023136"/>
    </source>
</evidence>
<evidence type="ECO:0000313" key="13">
    <source>
        <dbReference type="EMBL" id="KAK0157427.1"/>
    </source>
</evidence>
<dbReference type="FunFam" id="2.60.40.60:FF:000020">
    <property type="entry name" value="Dachsous cadherin-related 1b"/>
    <property type="match status" value="1"/>
</dbReference>
<dbReference type="InterPro" id="IPR002126">
    <property type="entry name" value="Cadherin-like_dom"/>
</dbReference>
<dbReference type="SUPFAM" id="SSF49313">
    <property type="entry name" value="Cadherin-like"/>
    <property type="match status" value="12"/>
</dbReference>
<dbReference type="Proteomes" id="UP001168990">
    <property type="component" value="Unassembled WGS sequence"/>
</dbReference>
<reference evidence="13" key="1">
    <citation type="journal article" date="2023" name="bioRxiv">
        <title>Scaffold-level genome assemblies of two parasitoid biocontrol wasps reveal the parthenogenesis mechanism and an associated novel virus.</title>
        <authorList>
            <person name="Inwood S."/>
            <person name="Skelly J."/>
            <person name="Guhlin J."/>
            <person name="Harrop T."/>
            <person name="Goldson S."/>
            <person name="Dearden P."/>
        </authorList>
    </citation>
    <scope>NUCLEOTIDE SEQUENCE</scope>
    <source>
        <strain evidence="13">Irish</strain>
        <tissue evidence="13">Whole body</tissue>
    </source>
</reference>
<feature type="domain" description="Cadherin" evidence="12">
    <location>
        <begin position="1299"/>
        <end position="1420"/>
    </location>
</feature>
<feature type="transmembrane region" description="Helical" evidence="11">
    <location>
        <begin position="21"/>
        <end position="39"/>
    </location>
</feature>
<evidence type="ECO:0000256" key="10">
    <source>
        <dbReference type="SAM" id="MobiDB-lite"/>
    </source>
</evidence>
<evidence type="ECO:0000256" key="2">
    <source>
        <dbReference type="ARBA" id="ARBA00022692"/>
    </source>
</evidence>
<protein>
    <recommendedName>
        <fullName evidence="12">Cadherin domain-containing protein</fullName>
    </recommendedName>
</protein>
<name>A0AA39ETB4_9HYME</name>
<feature type="domain" description="Cadherin" evidence="12">
    <location>
        <begin position="815"/>
        <end position="923"/>
    </location>
</feature>